<evidence type="ECO:0000256" key="1">
    <source>
        <dbReference type="ARBA" id="ARBA00022553"/>
    </source>
</evidence>
<dbReference type="InterPro" id="IPR025662">
    <property type="entry name" value="Sigma_54_int_dom_ATP-bd_1"/>
</dbReference>
<dbReference type="SUPFAM" id="SSF52172">
    <property type="entry name" value="CheY-like"/>
    <property type="match status" value="1"/>
</dbReference>
<keyword evidence="1" id="KW-0597">Phosphoprotein</keyword>
<dbReference type="InterPro" id="IPR002078">
    <property type="entry name" value="Sigma_54_int"/>
</dbReference>
<dbReference type="Gene3D" id="1.10.8.60">
    <property type="match status" value="1"/>
</dbReference>
<dbReference type="Gene3D" id="3.40.50.2300">
    <property type="match status" value="1"/>
</dbReference>
<dbReference type="GO" id="GO:0000160">
    <property type="term" value="P:phosphorelay signal transduction system"/>
    <property type="evidence" value="ECO:0007669"/>
    <property type="project" value="InterPro"/>
</dbReference>
<dbReference type="Gene3D" id="3.40.50.300">
    <property type="entry name" value="P-loop containing nucleotide triphosphate hydrolases"/>
    <property type="match status" value="1"/>
</dbReference>
<dbReference type="PROSITE" id="PS50045">
    <property type="entry name" value="SIGMA54_INTERACT_4"/>
    <property type="match status" value="1"/>
</dbReference>
<feature type="domain" description="Sigma-54 factor interaction" evidence="6">
    <location>
        <begin position="143"/>
        <end position="372"/>
    </location>
</feature>
<dbReference type="SMART" id="SM00448">
    <property type="entry name" value="REC"/>
    <property type="match status" value="1"/>
</dbReference>
<evidence type="ECO:0000259" key="7">
    <source>
        <dbReference type="PROSITE" id="PS50110"/>
    </source>
</evidence>
<dbReference type="GO" id="GO:0005524">
    <property type="term" value="F:ATP binding"/>
    <property type="evidence" value="ECO:0007669"/>
    <property type="project" value="UniProtKB-KW"/>
</dbReference>
<dbReference type="SUPFAM" id="SSF52540">
    <property type="entry name" value="P-loop containing nucleoside triphosphate hydrolases"/>
    <property type="match status" value="1"/>
</dbReference>
<dbReference type="AlphaFoldDB" id="A0A0F9FKH0"/>
<evidence type="ECO:0000259" key="6">
    <source>
        <dbReference type="PROSITE" id="PS50045"/>
    </source>
</evidence>
<dbReference type="PROSITE" id="PS50110">
    <property type="entry name" value="RESPONSE_REGULATORY"/>
    <property type="match status" value="1"/>
</dbReference>
<keyword evidence="2" id="KW-0547">Nucleotide-binding</keyword>
<dbReference type="Pfam" id="PF00072">
    <property type="entry name" value="Response_reg"/>
    <property type="match status" value="1"/>
</dbReference>
<organism evidence="8">
    <name type="scientific">marine sediment metagenome</name>
    <dbReference type="NCBI Taxonomy" id="412755"/>
    <lineage>
        <taxon>unclassified sequences</taxon>
        <taxon>metagenomes</taxon>
        <taxon>ecological metagenomes</taxon>
    </lineage>
</organism>
<proteinExistence type="predicted"/>
<comment type="caution">
    <text evidence="8">The sequence shown here is derived from an EMBL/GenBank/DDBJ whole genome shotgun (WGS) entry which is preliminary data.</text>
</comment>
<dbReference type="InterPro" id="IPR003593">
    <property type="entry name" value="AAA+_ATPase"/>
</dbReference>
<dbReference type="SMART" id="SM00382">
    <property type="entry name" value="AAA"/>
    <property type="match status" value="1"/>
</dbReference>
<dbReference type="PANTHER" id="PTHR32071:SF119">
    <property type="entry name" value="SIGMA L-DEPENDENT TRANSCRIPTIONAL REGULATOR YPLP-RELATED"/>
    <property type="match status" value="1"/>
</dbReference>
<dbReference type="CDD" id="cd00009">
    <property type="entry name" value="AAA"/>
    <property type="match status" value="1"/>
</dbReference>
<evidence type="ECO:0008006" key="9">
    <source>
        <dbReference type="Google" id="ProtNLM"/>
    </source>
</evidence>
<keyword evidence="4" id="KW-0805">Transcription regulation</keyword>
<accession>A0A0F9FKH0</accession>
<dbReference type="InterPro" id="IPR011006">
    <property type="entry name" value="CheY-like_superfamily"/>
</dbReference>
<dbReference type="FunFam" id="3.40.50.300:FF:000006">
    <property type="entry name" value="DNA-binding transcriptional regulator NtrC"/>
    <property type="match status" value="1"/>
</dbReference>
<reference evidence="8" key="1">
    <citation type="journal article" date="2015" name="Nature">
        <title>Complex archaea that bridge the gap between prokaryotes and eukaryotes.</title>
        <authorList>
            <person name="Spang A."/>
            <person name="Saw J.H."/>
            <person name="Jorgensen S.L."/>
            <person name="Zaremba-Niedzwiedzka K."/>
            <person name="Martijn J."/>
            <person name="Lind A.E."/>
            <person name="van Eijk R."/>
            <person name="Schleper C."/>
            <person name="Guy L."/>
            <person name="Ettema T.J."/>
        </authorList>
    </citation>
    <scope>NUCLEOTIDE SEQUENCE</scope>
</reference>
<dbReference type="FunFam" id="3.40.50.2300:FF:000018">
    <property type="entry name" value="DNA-binding transcriptional regulator NtrC"/>
    <property type="match status" value="1"/>
</dbReference>
<dbReference type="EMBL" id="LAZR01030060">
    <property type="protein sequence ID" value="KKL57750.1"/>
    <property type="molecule type" value="Genomic_DNA"/>
</dbReference>
<evidence type="ECO:0000256" key="5">
    <source>
        <dbReference type="ARBA" id="ARBA00023163"/>
    </source>
</evidence>
<dbReference type="PROSITE" id="PS00675">
    <property type="entry name" value="SIGMA54_INTERACT_1"/>
    <property type="match status" value="1"/>
</dbReference>
<name>A0A0F9FKH0_9ZZZZ</name>
<dbReference type="GO" id="GO:0006355">
    <property type="term" value="P:regulation of DNA-templated transcription"/>
    <property type="evidence" value="ECO:0007669"/>
    <property type="project" value="InterPro"/>
</dbReference>
<evidence type="ECO:0000313" key="8">
    <source>
        <dbReference type="EMBL" id="KKL57750.1"/>
    </source>
</evidence>
<evidence type="ECO:0000256" key="3">
    <source>
        <dbReference type="ARBA" id="ARBA00022840"/>
    </source>
</evidence>
<dbReference type="Pfam" id="PF00158">
    <property type="entry name" value="Sigma54_activat"/>
    <property type="match status" value="1"/>
</dbReference>
<dbReference type="Pfam" id="PF25601">
    <property type="entry name" value="AAA_lid_14"/>
    <property type="match status" value="1"/>
</dbReference>
<keyword evidence="3" id="KW-0067">ATP-binding</keyword>
<evidence type="ECO:0000256" key="2">
    <source>
        <dbReference type="ARBA" id="ARBA00022741"/>
    </source>
</evidence>
<sequence>MKARILVVDDERAIQDLLSDAIREAGYEVLSASNGEEALSLIEQENIHIAICDIKMPGMDGIDLLKKIRDISPETIVLMITAYASVETAVDALRYGAFDYILKPFIEEDVIAKILRINQYLKIKRENQNLRQEMRNHCDFHNIIAKSQSMQNVFDMVRKVSAPTSHILITGESGTGKEMVARAIHFNGPMKEAKFISINCGTIPTTLWESELFGHVQGAFTGAMSNKKGYLDIVGDGTLFLDEISEMPLEAQVKLLRVIDNREFTPLGSVKTQRLNARVITASNRDLKQMIEQEKFREDLFYRLNVIRIHIPPLRERKEDIPPLVRFFISLYNRELGKNIRGVNNLTMKVLLSNNWKGNVRELKNVIERAMIFCDREMIGLQDLPMELQET</sequence>
<dbReference type="CDD" id="cd17536">
    <property type="entry name" value="REC_YesN-like"/>
    <property type="match status" value="1"/>
</dbReference>
<dbReference type="InterPro" id="IPR058031">
    <property type="entry name" value="AAA_lid_NorR"/>
</dbReference>
<dbReference type="InterPro" id="IPR027417">
    <property type="entry name" value="P-loop_NTPase"/>
</dbReference>
<feature type="domain" description="Response regulatory" evidence="7">
    <location>
        <begin position="4"/>
        <end position="118"/>
    </location>
</feature>
<dbReference type="PANTHER" id="PTHR32071">
    <property type="entry name" value="TRANSCRIPTIONAL REGULATORY PROTEIN"/>
    <property type="match status" value="1"/>
</dbReference>
<protein>
    <recommendedName>
        <fullName evidence="9">Sigma-54-dependent Fis family transcriptional regulator</fullName>
    </recommendedName>
</protein>
<keyword evidence="5" id="KW-0804">Transcription</keyword>
<gene>
    <name evidence="8" type="ORF">LCGC14_2232300</name>
</gene>
<dbReference type="InterPro" id="IPR001789">
    <property type="entry name" value="Sig_transdc_resp-reg_receiver"/>
</dbReference>
<evidence type="ECO:0000256" key="4">
    <source>
        <dbReference type="ARBA" id="ARBA00023015"/>
    </source>
</evidence>